<organism evidence="2 3">
    <name type="scientific">Phytophthora kernoviae</name>
    <dbReference type="NCBI Taxonomy" id="325452"/>
    <lineage>
        <taxon>Eukaryota</taxon>
        <taxon>Sar</taxon>
        <taxon>Stramenopiles</taxon>
        <taxon>Oomycota</taxon>
        <taxon>Peronosporomycetes</taxon>
        <taxon>Peronosporales</taxon>
        <taxon>Peronosporaceae</taxon>
        <taxon>Phytophthora</taxon>
    </lineage>
</organism>
<dbReference type="SUPFAM" id="SSF56281">
    <property type="entry name" value="Metallo-hydrolase/oxidoreductase"/>
    <property type="match status" value="1"/>
</dbReference>
<dbReference type="EMBL" id="MBDO02000714">
    <property type="protein sequence ID" value="RLN52698.1"/>
    <property type="molecule type" value="Genomic_DNA"/>
</dbReference>
<dbReference type="InterPro" id="IPR052159">
    <property type="entry name" value="Competence_DNA_uptake"/>
</dbReference>
<dbReference type="Gene3D" id="3.60.15.10">
    <property type="entry name" value="Ribonuclease Z/Hydroxyacylglutathione hydrolase-like"/>
    <property type="match status" value="1"/>
</dbReference>
<sequence length="781" mass="88752">MRVCFYRDCRTINRIQFSKVDVTGVTIEEPVKVDTKWDFELSVGGKFAHDNMMSSTSAFSTTPSNQSCVPLPPWRIMVDDDLRRSLISAAAEQCDVLDKADMRPNLKNLLQKILDLVLDKMGFDLTNGIFSHRAGWESERICIQLEFDEANDELDLLLKYKECKELVETITVANPIAYSLDLLNMLLGSFLRPFSKFLPLPKRAALLIIGDHLNSPIMRAHFLHDATILERATGKSFPPGDVQMNACCIMQQTEHGRRLLETTTEEDMQIVYNHVIPGSEPFELLLVDNPTKSQFKEILMLFFSTGYLQRMVMFSGHGDLNGELICRQSLITNETDENTVTSTPPTFTMPYFDDKTGIRFFPCSDVDSGEIPAGGILELIRSKQLNQIRHGIVDILLGWASTGIYELPLFKHKEWPEWYALNRKHYPKQKLTFIWEAPEQEAAPGLYVFPAHCGDTYVLMLSEYHAVLIDSGFDQHIFADCCWNKFMVPYVKTFDVILTHVDADHIKGFLYLVSEKEFNQQGPKCKRLFMNTPGNQPHRASYKDGQAIAEMLQECGVPILPALRGSEKTELGEVELMGEKYTVNLTIVSPGERDLALEKNIFEWEKQMKRGDTSVSNLSSIVSLISLDPGDTKEPYWRGLFAADSTQKLMKQDLEELSYELPFNANIVTIPHHGSFNNSEGDFSQQFVASQAYIVSTTGYAHKKKSSGVCLPNSEALKKCGTSTTKLYCPYKIEREGVIFQEDSVLDFKDFPRVTDANYESIMQKLKHKPKPWIFFSFDGR</sequence>
<evidence type="ECO:0000313" key="2">
    <source>
        <dbReference type="EMBL" id="RLN52698.1"/>
    </source>
</evidence>
<dbReference type="AlphaFoldDB" id="A0A3F2RDK1"/>
<dbReference type="Proteomes" id="UP000277300">
    <property type="component" value="Unassembled WGS sequence"/>
</dbReference>
<gene>
    <name evidence="1" type="ORF">BBJ29_009465</name>
    <name evidence="2" type="ORF">BBP00_00009537</name>
</gene>
<dbReference type="OrthoDB" id="10383414at2759"/>
<protein>
    <recommendedName>
        <fullName evidence="5">Metallo-beta-lactamase domain-containing protein</fullName>
    </recommendedName>
</protein>
<dbReference type="PANTHER" id="PTHR30619">
    <property type="entry name" value="DNA INTERNALIZATION/COMPETENCE PROTEIN COMEC/REC2"/>
    <property type="match status" value="1"/>
</dbReference>
<evidence type="ECO:0008006" key="5">
    <source>
        <dbReference type="Google" id="ProtNLM"/>
    </source>
</evidence>
<comment type="caution">
    <text evidence="2">The sequence shown here is derived from an EMBL/GenBank/DDBJ whole genome shotgun (WGS) entry which is preliminary data.</text>
</comment>
<dbReference type="InterPro" id="IPR036866">
    <property type="entry name" value="RibonucZ/Hydroxyglut_hydro"/>
</dbReference>
<evidence type="ECO:0000313" key="4">
    <source>
        <dbReference type="Proteomes" id="UP000284657"/>
    </source>
</evidence>
<dbReference type="Proteomes" id="UP000284657">
    <property type="component" value="Unassembled WGS sequence"/>
</dbReference>
<accession>A0A3F2RDK1</accession>
<name>A0A3F2RDK1_9STRA</name>
<evidence type="ECO:0000313" key="1">
    <source>
        <dbReference type="EMBL" id="RLN46756.1"/>
    </source>
</evidence>
<dbReference type="EMBL" id="MBAD02002543">
    <property type="protein sequence ID" value="RLN46756.1"/>
    <property type="molecule type" value="Genomic_DNA"/>
</dbReference>
<reference evidence="3 4" key="1">
    <citation type="submission" date="2018-07" db="EMBL/GenBank/DDBJ databases">
        <title>Genome sequencing of oomycete isolates from Chile give support for New Zealand origin for Phytophthora kernoviae and make available the first Nothophytophthora sp. genome.</title>
        <authorList>
            <person name="Studholme D.J."/>
            <person name="Sanfuentes E."/>
            <person name="Panda P."/>
            <person name="Hill R."/>
            <person name="Sambles C."/>
            <person name="Grant M."/>
            <person name="Williams N.M."/>
            <person name="Mcdougal R.L."/>
        </authorList>
    </citation>
    <scope>NUCLEOTIDE SEQUENCE [LARGE SCALE GENOMIC DNA]</scope>
    <source>
        <strain evidence="2">Chile6</strain>
        <strain evidence="1">Chile7</strain>
    </source>
</reference>
<proteinExistence type="predicted"/>
<evidence type="ECO:0000313" key="3">
    <source>
        <dbReference type="Proteomes" id="UP000277300"/>
    </source>
</evidence>
<dbReference type="PANTHER" id="PTHR30619:SF1">
    <property type="entry name" value="RECOMBINATION PROTEIN 2"/>
    <property type="match status" value="1"/>
</dbReference>